<reference evidence="2" key="1">
    <citation type="journal article" date="2020" name="mSystems">
        <title>Genome- and Community-Level Interaction Insights into Carbon Utilization and Element Cycling Functions of Hydrothermarchaeota in Hydrothermal Sediment.</title>
        <authorList>
            <person name="Zhou Z."/>
            <person name="Liu Y."/>
            <person name="Xu W."/>
            <person name="Pan J."/>
            <person name="Luo Z.H."/>
            <person name="Li M."/>
        </authorList>
    </citation>
    <scope>NUCLEOTIDE SEQUENCE [LARGE SCALE GENOMIC DNA]</scope>
    <source>
        <strain evidence="2">HyVt-19</strain>
    </source>
</reference>
<evidence type="ECO:0000313" key="2">
    <source>
        <dbReference type="EMBL" id="HDL89729.1"/>
    </source>
</evidence>
<feature type="domain" description="Phage head morphogenesis" evidence="1">
    <location>
        <begin position="152"/>
        <end position="261"/>
    </location>
</feature>
<evidence type="ECO:0000259" key="1">
    <source>
        <dbReference type="Pfam" id="PF04233"/>
    </source>
</evidence>
<dbReference type="Proteomes" id="UP000886355">
    <property type="component" value="Unassembled WGS sequence"/>
</dbReference>
<dbReference type="Pfam" id="PF04233">
    <property type="entry name" value="Phage_Mu_F"/>
    <property type="match status" value="1"/>
</dbReference>
<dbReference type="EMBL" id="DQZW01000112">
    <property type="protein sequence ID" value="HDL89729.1"/>
    <property type="molecule type" value="Genomic_DNA"/>
</dbReference>
<dbReference type="NCBIfam" id="TIGR01641">
    <property type="entry name" value="phageSPP1_gp7"/>
    <property type="match status" value="1"/>
</dbReference>
<dbReference type="InterPro" id="IPR006528">
    <property type="entry name" value="Phage_head_morphogenesis_dom"/>
</dbReference>
<gene>
    <name evidence="2" type="ORF">ENG14_02360</name>
</gene>
<name>A0A7C0WRN6_9BACT</name>
<dbReference type="AlphaFoldDB" id="A0A7C0WRN6"/>
<sequence>MAKQSNQKIQEDSIRWATDVEAVKKRNEGLINNFSRGTTRPKLEKEVDRLMAGYDQENQTISGLGRFNKKSGEIINDDFDTIKKTSGRQAERIGNASMNFQIKSVKESSSLELGLRKPSRDKLQRIVYQEPFQGHNIDQWFEGLKRKTRADFTTAIKIGMANGDSIPQIKNRLLGTKSGKGGVLGTSTRDANTIARTLTNHVNNQAKESVYKENQDVIKAVEYVATLDDRTSDICMRLDGKIFPVDSGARPPQHPNCRSTTTPVTKSWKELGIPLDEADEGIRASQTGAVPEKTTYGEWLKTQNSSVQNEALGATRARLFRNGQITVDKLTKANQIPRNIKQIEQAAGLWKWHSASDYNKSLGTRVMKDVSMATEDRLQWARNASKLPADSLTQRQRDMLDNLQDVANNGFKEKRASLYAGEVLSRRQLDALRKPKATYDLEYTAVTGKRSAGKNQIRSNKKIGENVLLRFEGMDAVNISGIIPDETNGNFLLPKGKRFAVKEIKPVSSGNAQNLIILKPIKDK</sequence>
<protein>
    <recommendedName>
        <fullName evidence="1">Phage head morphogenesis domain-containing protein</fullName>
    </recommendedName>
</protein>
<comment type="caution">
    <text evidence="2">The sequence shown here is derived from an EMBL/GenBank/DDBJ whole genome shotgun (WGS) entry which is preliminary data.</text>
</comment>
<proteinExistence type="predicted"/>
<organism evidence="2">
    <name type="scientific">Thermodesulforhabdus norvegica</name>
    <dbReference type="NCBI Taxonomy" id="39841"/>
    <lineage>
        <taxon>Bacteria</taxon>
        <taxon>Pseudomonadati</taxon>
        <taxon>Thermodesulfobacteriota</taxon>
        <taxon>Syntrophobacteria</taxon>
        <taxon>Syntrophobacterales</taxon>
        <taxon>Thermodesulforhabdaceae</taxon>
        <taxon>Thermodesulforhabdus</taxon>
    </lineage>
</organism>
<accession>A0A7C0WRN6</accession>